<dbReference type="EC" id="6.1.1.20" evidence="15"/>
<dbReference type="InterPro" id="IPR020825">
    <property type="entry name" value="Phe-tRNA_synthase-like_B3/B4"/>
</dbReference>
<keyword evidence="11 16" id="KW-0694">RNA-binding</keyword>
<keyword evidence="9 15" id="KW-0067">ATP-binding</keyword>
<dbReference type="Gene3D" id="3.30.930.10">
    <property type="entry name" value="Bira Bifunctional Protein, Domain 2"/>
    <property type="match status" value="1"/>
</dbReference>
<dbReference type="OrthoDB" id="9805455at2"/>
<keyword evidence="13 15" id="KW-0030">Aminoacyl-tRNA synthetase</keyword>
<dbReference type="FunFam" id="3.30.70.380:FF:000001">
    <property type="entry name" value="Phenylalanine--tRNA ligase beta subunit"/>
    <property type="match status" value="1"/>
</dbReference>
<comment type="subcellular location">
    <subcellularLocation>
        <location evidence="1 15">Cytoplasm</location>
    </subcellularLocation>
</comment>
<dbReference type="Gene3D" id="2.40.50.140">
    <property type="entry name" value="Nucleic acid-binding proteins"/>
    <property type="match status" value="1"/>
</dbReference>
<evidence type="ECO:0000256" key="2">
    <source>
        <dbReference type="ARBA" id="ARBA00008653"/>
    </source>
</evidence>
<dbReference type="InterPro" id="IPR005146">
    <property type="entry name" value="B3/B4_tRNA-bd"/>
</dbReference>
<proteinExistence type="inferred from homology"/>
<dbReference type="GO" id="GO:0006432">
    <property type="term" value="P:phenylalanyl-tRNA aminoacylation"/>
    <property type="evidence" value="ECO:0007669"/>
    <property type="project" value="UniProtKB-UniRule"/>
</dbReference>
<evidence type="ECO:0000256" key="6">
    <source>
        <dbReference type="ARBA" id="ARBA00022598"/>
    </source>
</evidence>
<dbReference type="GO" id="GO:0009328">
    <property type="term" value="C:phenylalanine-tRNA ligase complex"/>
    <property type="evidence" value="ECO:0007669"/>
    <property type="project" value="TreeGrafter"/>
</dbReference>
<dbReference type="SUPFAM" id="SSF46955">
    <property type="entry name" value="Putative DNA-binding domain"/>
    <property type="match status" value="1"/>
</dbReference>
<comment type="similarity">
    <text evidence="2 15">Belongs to the phenylalanyl-tRNA synthetase beta subunit family. Type 1 subfamily.</text>
</comment>
<dbReference type="Gene3D" id="3.30.70.380">
    <property type="entry name" value="Ferrodoxin-fold anticodon-binding domain"/>
    <property type="match status" value="1"/>
</dbReference>
<dbReference type="InterPro" id="IPR033714">
    <property type="entry name" value="tRNA_bind_bactPheRS"/>
</dbReference>
<evidence type="ECO:0000256" key="12">
    <source>
        <dbReference type="ARBA" id="ARBA00022917"/>
    </source>
</evidence>
<dbReference type="EMBL" id="FQXR01000005">
    <property type="protein sequence ID" value="SHH91362.1"/>
    <property type="molecule type" value="Genomic_DNA"/>
</dbReference>
<dbReference type="SUPFAM" id="SSF50249">
    <property type="entry name" value="Nucleic acid-binding proteins"/>
    <property type="match status" value="1"/>
</dbReference>
<dbReference type="InterPro" id="IPR036690">
    <property type="entry name" value="Fdx_antiC-bd_sf"/>
</dbReference>
<dbReference type="GO" id="GO:0140096">
    <property type="term" value="F:catalytic activity, acting on a protein"/>
    <property type="evidence" value="ECO:0007669"/>
    <property type="project" value="UniProtKB-ARBA"/>
</dbReference>
<feature type="binding site" evidence="15">
    <location>
        <position position="461"/>
    </location>
    <ligand>
        <name>Mg(2+)</name>
        <dbReference type="ChEBI" id="CHEBI:18420"/>
        <note>shared with alpha subunit</note>
    </ligand>
</feature>
<gene>
    <name evidence="15" type="primary">pheT</name>
    <name evidence="20" type="ORF">SAMN02745180_01426</name>
</gene>
<reference evidence="20 21" key="1">
    <citation type="submission" date="2016-11" db="EMBL/GenBank/DDBJ databases">
        <authorList>
            <person name="Jaros S."/>
            <person name="Januszkiewicz K."/>
            <person name="Wedrychowicz H."/>
        </authorList>
    </citation>
    <scope>NUCLEOTIDE SEQUENCE [LARGE SCALE GENOMIC DNA]</scope>
    <source>
        <strain evidence="20 21">DSM 13106</strain>
    </source>
</reference>
<evidence type="ECO:0000256" key="13">
    <source>
        <dbReference type="ARBA" id="ARBA00023146"/>
    </source>
</evidence>
<keyword evidence="21" id="KW-1185">Reference proteome</keyword>
<dbReference type="Pfam" id="PF03147">
    <property type="entry name" value="FDX-ACB"/>
    <property type="match status" value="1"/>
</dbReference>
<dbReference type="GO" id="GO:0000049">
    <property type="term" value="F:tRNA binding"/>
    <property type="evidence" value="ECO:0007669"/>
    <property type="project" value="UniProtKB-UniRule"/>
</dbReference>
<dbReference type="Gene3D" id="3.50.40.10">
    <property type="entry name" value="Phenylalanyl-trna Synthetase, Chain B, domain 3"/>
    <property type="match status" value="1"/>
</dbReference>
<dbReference type="PROSITE" id="PS51447">
    <property type="entry name" value="FDX_ACB"/>
    <property type="match status" value="1"/>
</dbReference>
<keyword evidence="12 15" id="KW-0648">Protein biosynthesis</keyword>
<dbReference type="Pfam" id="PF03483">
    <property type="entry name" value="B3_4"/>
    <property type="match status" value="1"/>
</dbReference>
<evidence type="ECO:0000256" key="9">
    <source>
        <dbReference type="ARBA" id="ARBA00022840"/>
    </source>
</evidence>
<evidence type="ECO:0000313" key="21">
    <source>
        <dbReference type="Proteomes" id="UP000184389"/>
    </source>
</evidence>
<dbReference type="InterPro" id="IPR005147">
    <property type="entry name" value="tRNA_synthase_B5-dom"/>
</dbReference>
<keyword evidence="8 15" id="KW-0547">Nucleotide-binding</keyword>
<dbReference type="AlphaFoldDB" id="A0A1M5WVE2"/>
<dbReference type="NCBIfam" id="TIGR00472">
    <property type="entry name" value="pheT_bact"/>
    <property type="match status" value="1"/>
</dbReference>
<evidence type="ECO:0000256" key="3">
    <source>
        <dbReference type="ARBA" id="ARBA00011209"/>
    </source>
</evidence>
<evidence type="ECO:0000256" key="10">
    <source>
        <dbReference type="ARBA" id="ARBA00022842"/>
    </source>
</evidence>
<dbReference type="GO" id="GO:0005524">
    <property type="term" value="F:ATP binding"/>
    <property type="evidence" value="ECO:0007669"/>
    <property type="project" value="UniProtKB-UniRule"/>
</dbReference>
<evidence type="ECO:0000256" key="16">
    <source>
        <dbReference type="PROSITE-ProRule" id="PRU00209"/>
    </source>
</evidence>
<dbReference type="HAMAP" id="MF_00283">
    <property type="entry name" value="Phe_tRNA_synth_beta1"/>
    <property type="match status" value="1"/>
</dbReference>
<dbReference type="GO" id="GO:0016740">
    <property type="term" value="F:transferase activity"/>
    <property type="evidence" value="ECO:0007669"/>
    <property type="project" value="UniProtKB-ARBA"/>
</dbReference>
<evidence type="ECO:0000259" key="17">
    <source>
        <dbReference type="PROSITE" id="PS50886"/>
    </source>
</evidence>
<dbReference type="Pfam" id="PF01588">
    <property type="entry name" value="tRNA_bind"/>
    <property type="match status" value="1"/>
</dbReference>
<evidence type="ECO:0000256" key="5">
    <source>
        <dbReference type="ARBA" id="ARBA00022555"/>
    </source>
</evidence>
<feature type="domain" description="TRNA-binding" evidence="17">
    <location>
        <begin position="39"/>
        <end position="153"/>
    </location>
</feature>
<dbReference type="InterPro" id="IPR005121">
    <property type="entry name" value="Fdx_antiC-bd"/>
</dbReference>
<dbReference type="PANTHER" id="PTHR10947:SF0">
    <property type="entry name" value="PHENYLALANINE--TRNA LIGASE BETA SUBUNIT"/>
    <property type="match status" value="1"/>
</dbReference>
<comment type="catalytic activity">
    <reaction evidence="14 15">
        <text>tRNA(Phe) + L-phenylalanine + ATP = L-phenylalanyl-tRNA(Phe) + AMP + diphosphate + H(+)</text>
        <dbReference type="Rhea" id="RHEA:19413"/>
        <dbReference type="Rhea" id="RHEA-COMP:9668"/>
        <dbReference type="Rhea" id="RHEA-COMP:9699"/>
        <dbReference type="ChEBI" id="CHEBI:15378"/>
        <dbReference type="ChEBI" id="CHEBI:30616"/>
        <dbReference type="ChEBI" id="CHEBI:33019"/>
        <dbReference type="ChEBI" id="CHEBI:58095"/>
        <dbReference type="ChEBI" id="CHEBI:78442"/>
        <dbReference type="ChEBI" id="CHEBI:78531"/>
        <dbReference type="ChEBI" id="CHEBI:456215"/>
        <dbReference type="EC" id="6.1.1.20"/>
    </reaction>
</comment>
<evidence type="ECO:0000259" key="18">
    <source>
        <dbReference type="PROSITE" id="PS51447"/>
    </source>
</evidence>
<evidence type="ECO:0000256" key="4">
    <source>
        <dbReference type="ARBA" id="ARBA00022490"/>
    </source>
</evidence>
<evidence type="ECO:0000256" key="8">
    <source>
        <dbReference type="ARBA" id="ARBA00022741"/>
    </source>
</evidence>
<dbReference type="SUPFAM" id="SSF55681">
    <property type="entry name" value="Class II aaRS and biotin synthetases"/>
    <property type="match status" value="1"/>
</dbReference>
<evidence type="ECO:0000256" key="7">
    <source>
        <dbReference type="ARBA" id="ARBA00022723"/>
    </source>
</evidence>
<dbReference type="InterPro" id="IPR012340">
    <property type="entry name" value="NA-bd_OB-fold"/>
</dbReference>
<keyword evidence="4 15" id="KW-0963">Cytoplasm</keyword>
<dbReference type="InterPro" id="IPR009061">
    <property type="entry name" value="DNA-bd_dom_put_sf"/>
</dbReference>
<dbReference type="Proteomes" id="UP000184389">
    <property type="component" value="Unassembled WGS sequence"/>
</dbReference>
<feature type="domain" description="B5" evidence="19">
    <location>
        <begin position="408"/>
        <end position="483"/>
    </location>
</feature>
<dbReference type="PANTHER" id="PTHR10947">
    <property type="entry name" value="PHENYLALANYL-TRNA SYNTHETASE BETA CHAIN AND LEUCINE-RICH REPEAT-CONTAINING PROTEIN 47"/>
    <property type="match status" value="1"/>
</dbReference>
<dbReference type="PROSITE" id="PS50886">
    <property type="entry name" value="TRBD"/>
    <property type="match status" value="1"/>
</dbReference>
<dbReference type="GO" id="GO:0004826">
    <property type="term" value="F:phenylalanine-tRNA ligase activity"/>
    <property type="evidence" value="ECO:0007669"/>
    <property type="project" value="UniProtKB-UniRule"/>
</dbReference>
<dbReference type="PROSITE" id="PS51483">
    <property type="entry name" value="B5"/>
    <property type="match status" value="1"/>
</dbReference>
<keyword evidence="5 16" id="KW-0820">tRNA-binding</keyword>
<dbReference type="SMART" id="SM00873">
    <property type="entry name" value="B3_4"/>
    <property type="match status" value="1"/>
</dbReference>
<dbReference type="GO" id="GO:0000287">
    <property type="term" value="F:magnesium ion binding"/>
    <property type="evidence" value="ECO:0007669"/>
    <property type="project" value="UniProtKB-UniRule"/>
</dbReference>
<dbReference type="InterPro" id="IPR004532">
    <property type="entry name" value="Phe-tRNA-ligase_IIc_bsu_bact"/>
</dbReference>
<protein>
    <recommendedName>
        <fullName evidence="15">Phenylalanine--tRNA ligase beta subunit</fullName>
        <ecNumber evidence="15">6.1.1.20</ecNumber>
    </recommendedName>
    <alternativeName>
        <fullName evidence="15">Phenylalanyl-tRNA synthetase beta subunit</fullName>
        <shortName evidence="15">PheRS</shortName>
    </alternativeName>
</protein>
<dbReference type="STRING" id="1123281.SAMN02745180_01426"/>
<comment type="subunit">
    <text evidence="3 15">Tetramer of two alpha and two beta subunits.</text>
</comment>
<feature type="binding site" evidence="15">
    <location>
        <position position="470"/>
    </location>
    <ligand>
        <name>Mg(2+)</name>
        <dbReference type="ChEBI" id="CHEBI:18420"/>
        <note>shared with alpha subunit</note>
    </ligand>
</feature>
<dbReference type="InterPro" id="IPR002547">
    <property type="entry name" value="tRNA-bd_dom"/>
</dbReference>
<dbReference type="Pfam" id="PF17759">
    <property type="entry name" value="tRNA_synthFbeta"/>
    <property type="match status" value="1"/>
</dbReference>
<dbReference type="FunFam" id="3.50.40.10:FF:000001">
    <property type="entry name" value="Phenylalanine--tRNA ligase beta subunit"/>
    <property type="match status" value="1"/>
</dbReference>
<dbReference type="FunFam" id="2.40.50.140:FF:000045">
    <property type="entry name" value="Phenylalanine--tRNA ligase beta subunit"/>
    <property type="match status" value="1"/>
</dbReference>
<dbReference type="CDD" id="cd00769">
    <property type="entry name" value="PheRS_beta_core"/>
    <property type="match status" value="1"/>
</dbReference>
<dbReference type="InterPro" id="IPR045864">
    <property type="entry name" value="aa-tRNA-synth_II/BPL/LPL"/>
</dbReference>
<evidence type="ECO:0000256" key="14">
    <source>
        <dbReference type="ARBA" id="ARBA00049255"/>
    </source>
</evidence>
<feature type="binding site" evidence="15">
    <location>
        <position position="467"/>
    </location>
    <ligand>
        <name>Mg(2+)</name>
        <dbReference type="ChEBI" id="CHEBI:18420"/>
        <note>shared with alpha subunit</note>
    </ligand>
</feature>
<dbReference type="Pfam" id="PF03484">
    <property type="entry name" value="B5"/>
    <property type="match status" value="1"/>
</dbReference>
<dbReference type="InterPro" id="IPR045060">
    <property type="entry name" value="Phe-tRNA-ligase_IIc_bsu"/>
</dbReference>
<keyword evidence="6 15" id="KW-0436">Ligase</keyword>
<dbReference type="SUPFAM" id="SSF54991">
    <property type="entry name" value="Anticodon-binding domain of PheRS"/>
    <property type="match status" value="1"/>
</dbReference>
<dbReference type="RefSeq" id="WP_072744090.1">
    <property type="nucleotide sequence ID" value="NZ_FQXR01000005.1"/>
</dbReference>
<evidence type="ECO:0000259" key="19">
    <source>
        <dbReference type="PROSITE" id="PS51483"/>
    </source>
</evidence>
<evidence type="ECO:0000313" key="20">
    <source>
        <dbReference type="EMBL" id="SHH91362.1"/>
    </source>
</evidence>
<dbReference type="SUPFAM" id="SSF56037">
    <property type="entry name" value="PheT/TilS domain"/>
    <property type="match status" value="1"/>
</dbReference>
<keyword evidence="7 15" id="KW-0479">Metal-binding</keyword>
<sequence length="798" mass="90452">MLLPIKWLKDYVDIDVDSKILADKLTLSGSHVESIIELNSGIENVVVGHILEIKDHPNADKLCITITDVGREKLQIVTGATNIKEGDYVPVALVGATLPGGIKIKKGKLRGEESLGMLCSLKELGVKDNVVPKEQRDGIFILDKEYPLGMDIKEVLGLYGEVIEFEITPNRPDCLSIVGMAREACATLNKKMKYPSINISKEEDNINDYLRKIEILDKELCNRYFARVIKDVKIESSPLWLQTRLMEAGVRPINNIVDITNYVMLEFGEPLHAFDLDKIIDKKIYVRRALESEKITTIDGIERSLNSSNLVIADGEKPVAIAGVMGGLETEVTDCTNTILIEAANFNDRSVRLTSKSLGLRTEASSRFEKGIDPNLCQTACNRVCQLIEEIGAGKVVGGYFDNYVQEKKESSIVIRPKRVHKLLGIEIEKSRIIEILESLELKVEDKGEFLEVLAPTFRLDLEREVDLIEEIGRIYGFHNIKNEPLVGVLTKGEKPYDKQIEDKSKAILQGLGANEVMTYSFISPKAYNKINLKEDSMKRQCVQIINPLGEDYSVMRTTLIPNMMELLSRNYNYGVERAFAFEIGNMFIPKEIPVKNLPIERKTLCIGMYGETDYFYLKGVVEIFLERLGVTKCNYLREENHPTFHPGRTSNIIYENKVLGVMGELHPDVLENYDIDERVYIAELDFEGIVEIAKLEKKYKPLPKYPAIVRDLAIVLDEDIMFKNIEEVIWSKGEGLIEKVELFDVYTGEQIPKGKKSVAFSITYRSHERTLKDEEVSQIHQNIVQEIEKTFKANLRS</sequence>
<dbReference type="NCBIfam" id="NF045760">
    <property type="entry name" value="YtpR"/>
    <property type="match status" value="1"/>
</dbReference>
<dbReference type="SMART" id="SM00896">
    <property type="entry name" value="FDX-ACB"/>
    <property type="match status" value="1"/>
</dbReference>
<accession>A0A1M5WVE2</accession>
<name>A0A1M5WVE2_9FIRM</name>
<dbReference type="Gene3D" id="3.30.56.10">
    <property type="match status" value="2"/>
</dbReference>
<evidence type="ECO:0000256" key="1">
    <source>
        <dbReference type="ARBA" id="ARBA00004496"/>
    </source>
</evidence>
<dbReference type="InterPro" id="IPR041616">
    <property type="entry name" value="PheRS_beta_core"/>
</dbReference>
<feature type="binding site" evidence="15">
    <location>
        <position position="471"/>
    </location>
    <ligand>
        <name>Mg(2+)</name>
        <dbReference type="ChEBI" id="CHEBI:18420"/>
        <note>shared with alpha subunit</note>
    </ligand>
</feature>
<evidence type="ECO:0000256" key="15">
    <source>
        <dbReference type="HAMAP-Rule" id="MF_00283"/>
    </source>
</evidence>
<evidence type="ECO:0000256" key="11">
    <source>
        <dbReference type="ARBA" id="ARBA00022884"/>
    </source>
</evidence>
<comment type="cofactor">
    <cofactor evidence="15">
        <name>Mg(2+)</name>
        <dbReference type="ChEBI" id="CHEBI:18420"/>
    </cofactor>
    <text evidence="15">Binds 2 magnesium ions per tetramer.</text>
</comment>
<feature type="domain" description="FDX-ACB" evidence="18">
    <location>
        <begin position="704"/>
        <end position="797"/>
    </location>
</feature>
<keyword evidence="10 15" id="KW-0460">Magnesium</keyword>
<dbReference type="SMART" id="SM00874">
    <property type="entry name" value="B5"/>
    <property type="match status" value="1"/>
</dbReference>
<organism evidence="20 21">
    <name type="scientific">Sporanaerobacter acetigenes DSM 13106</name>
    <dbReference type="NCBI Taxonomy" id="1123281"/>
    <lineage>
        <taxon>Bacteria</taxon>
        <taxon>Bacillati</taxon>
        <taxon>Bacillota</taxon>
        <taxon>Tissierellia</taxon>
        <taxon>Tissierellales</taxon>
        <taxon>Sporanaerobacteraceae</taxon>
        <taxon>Sporanaerobacter</taxon>
    </lineage>
</organism>
<dbReference type="CDD" id="cd02796">
    <property type="entry name" value="tRNA_bind_bactPheRS"/>
    <property type="match status" value="1"/>
</dbReference>